<protein>
    <recommendedName>
        <fullName evidence="4">Methyltransferase-like protein 4</fullName>
    </recommendedName>
</protein>
<dbReference type="OrthoDB" id="61116at2759"/>
<dbReference type="KEGG" id="clec:106668851"/>
<evidence type="ECO:0008006" key="4">
    <source>
        <dbReference type="Google" id="ProtNLM"/>
    </source>
</evidence>
<reference evidence="2" key="1">
    <citation type="submission" date="2022-01" db="UniProtKB">
        <authorList>
            <consortium name="EnsemblMetazoa"/>
        </authorList>
    </citation>
    <scope>IDENTIFICATION</scope>
</reference>
<dbReference type="AlphaFoldDB" id="A0A8I6RZ16"/>
<dbReference type="GeneID" id="106668851"/>
<comment type="similarity">
    <text evidence="1">Belongs to the MT-A70-like family.</text>
</comment>
<dbReference type="GO" id="GO:0005634">
    <property type="term" value="C:nucleus"/>
    <property type="evidence" value="ECO:0007669"/>
    <property type="project" value="TreeGrafter"/>
</dbReference>
<keyword evidence="3" id="KW-1185">Reference proteome</keyword>
<evidence type="ECO:0000256" key="1">
    <source>
        <dbReference type="PROSITE-ProRule" id="PRU00489"/>
    </source>
</evidence>
<dbReference type="SUPFAM" id="SSF53335">
    <property type="entry name" value="S-adenosyl-L-methionine-dependent methyltransferases"/>
    <property type="match status" value="1"/>
</dbReference>
<dbReference type="Pfam" id="PF05063">
    <property type="entry name" value="MT-A70"/>
    <property type="match status" value="1"/>
</dbReference>
<dbReference type="PROSITE" id="PS51143">
    <property type="entry name" value="MT_A70"/>
    <property type="match status" value="1"/>
</dbReference>
<dbReference type="OMA" id="HKKPYEF"/>
<name>A0A8I6RZ16_CIMLE</name>
<dbReference type="CTD" id="64863"/>
<accession>A0A8I6RZ16</accession>
<dbReference type="RefSeq" id="XP_014253482.1">
    <property type="nucleotide sequence ID" value="XM_014397996.2"/>
</dbReference>
<sequence>MSIVCRTDKGWVVSHYDYTKKIYTNVLSHSGLIDLTYNKNLFNIITPLMRDREVRNFLKDVSEKEFVLSKDLKRKGVKSTLFDHEIKSVENLFIEIVDLAKKKNLFLGEPSEEDYLSNNRDAREFAERLSSVSHKLICKGGNNSASPLIATIEGRDYVIPSSCLFFSCDIRAIEQKLDGSRYDFVLLDPPWRNKFVRRKKLLNQGYDMLSNDDIKEIPISKMLNNNGLVGVWCTNAPSHIESVKETLFEKWGLEYCATWFWVKVTRSGEPICPFYRNHSKKPYERIIFGHVCGHNNRVPEENKIIVSVPSSVHSHKPPLPEILSDYLPNKPKCIELFARYLLPGWTSVGDQVLSLQYVPYFETDASEEVSK</sequence>
<dbReference type="InterPro" id="IPR029063">
    <property type="entry name" value="SAM-dependent_MTases_sf"/>
</dbReference>
<dbReference type="PANTHER" id="PTHR12829:SF4">
    <property type="entry name" value="N(6)-ADENINE-SPECIFIC METHYLTRANSFERASE METTL4"/>
    <property type="match status" value="1"/>
</dbReference>
<dbReference type="EnsemblMetazoa" id="XM_014397996.2">
    <property type="protein sequence ID" value="XP_014253482.1"/>
    <property type="gene ID" value="LOC106668851"/>
</dbReference>
<dbReference type="GO" id="GO:0008168">
    <property type="term" value="F:methyltransferase activity"/>
    <property type="evidence" value="ECO:0007669"/>
    <property type="project" value="TreeGrafter"/>
</dbReference>
<dbReference type="Proteomes" id="UP000494040">
    <property type="component" value="Unassembled WGS sequence"/>
</dbReference>
<proteinExistence type="inferred from homology"/>
<evidence type="ECO:0000313" key="2">
    <source>
        <dbReference type="EnsemblMetazoa" id="XP_014253482.1"/>
    </source>
</evidence>
<organism evidence="2 3">
    <name type="scientific">Cimex lectularius</name>
    <name type="common">Bed bug</name>
    <name type="synonym">Acanthia lectularia</name>
    <dbReference type="NCBI Taxonomy" id="79782"/>
    <lineage>
        <taxon>Eukaryota</taxon>
        <taxon>Metazoa</taxon>
        <taxon>Ecdysozoa</taxon>
        <taxon>Arthropoda</taxon>
        <taxon>Hexapoda</taxon>
        <taxon>Insecta</taxon>
        <taxon>Pterygota</taxon>
        <taxon>Neoptera</taxon>
        <taxon>Paraneoptera</taxon>
        <taxon>Hemiptera</taxon>
        <taxon>Heteroptera</taxon>
        <taxon>Panheteroptera</taxon>
        <taxon>Cimicomorpha</taxon>
        <taxon>Cimicidae</taxon>
        <taxon>Cimex</taxon>
    </lineage>
</organism>
<dbReference type="PANTHER" id="PTHR12829">
    <property type="entry name" value="N6-ADENOSINE-METHYLTRANSFERASE"/>
    <property type="match status" value="1"/>
</dbReference>
<evidence type="ECO:0000313" key="3">
    <source>
        <dbReference type="Proteomes" id="UP000494040"/>
    </source>
</evidence>
<dbReference type="InterPro" id="IPR007757">
    <property type="entry name" value="MT-A70-like"/>
</dbReference>